<dbReference type="SMART" id="SM00347">
    <property type="entry name" value="HTH_MARR"/>
    <property type="match status" value="1"/>
</dbReference>
<dbReference type="Pfam" id="PF12802">
    <property type="entry name" value="MarR_2"/>
    <property type="match status" value="1"/>
</dbReference>
<name>A0ABW6FVI5_9ACTN</name>
<feature type="domain" description="HTH marR-type" evidence="4">
    <location>
        <begin position="38"/>
        <end position="173"/>
    </location>
</feature>
<dbReference type="Proteomes" id="UP001598448">
    <property type="component" value="Unassembled WGS sequence"/>
</dbReference>
<dbReference type="PROSITE" id="PS50995">
    <property type="entry name" value="HTH_MARR_2"/>
    <property type="match status" value="1"/>
</dbReference>
<keyword evidence="6" id="KW-1185">Reference proteome</keyword>
<accession>A0ABW6FVI5</accession>
<keyword evidence="1" id="KW-0805">Transcription regulation</keyword>
<evidence type="ECO:0000313" key="5">
    <source>
        <dbReference type="EMBL" id="MFD5102567.1"/>
    </source>
</evidence>
<evidence type="ECO:0000256" key="3">
    <source>
        <dbReference type="ARBA" id="ARBA00023163"/>
    </source>
</evidence>
<dbReference type="InterPro" id="IPR000835">
    <property type="entry name" value="HTH_MarR-typ"/>
</dbReference>
<dbReference type="InterPro" id="IPR036388">
    <property type="entry name" value="WH-like_DNA-bd_sf"/>
</dbReference>
<evidence type="ECO:0000256" key="2">
    <source>
        <dbReference type="ARBA" id="ARBA00023125"/>
    </source>
</evidence>
<dbReference type="PANTHER" id="PTHR42756">
    <property type="entry name" value="TRANSCRIPTIONAL REGULATOR, MARR"/>
    <property type="match status" value="1"/>
</dbReference>
<evidence type="ECO:0000313" key="6">
    <source>
        <dbReference type="Proteomes" id="UP001598448"/>
    </source>
</evidence>
<organism evidence="5 6">
    <name type="scientific">Streptomyces albidochromogenes</name>
    <dbReference type="NCBI Taxonomy" id="329524"/>
    <lineage>
        <taxon>Bacteria</taxon>
        <taxon>Bacillati</taxon>
        <taxon>Actinomycetota</taxon>
        <taxon>Actinomycetes</taxon>
        <taxon>Kitasatosporales</taxon>
        <taxon>Streptomycetaceae</taxon>
        <taxon>Streptomyces</taxon>
    </lineage>
</organism>
<sequence>MTTKATRTTDTAKPAGKDPVDAITAQWAEVRPDLDTAPMAVFGRVYRIARAMGDRIEKAYDRFGIARGEFDVLATLRRSGEPYTLSPRQLSATLMLTTGGMTGRLDKLERAGLLSRSPDPHDRRGLRVTLSERGLAIVDEAVVAGLEIQHEALEGLSEDQVEQLQELLRLLLAGSTRD</sequence>
<evidence type="ECO:0000256" key="1">
    <source>
        <dbReference type="ARBA" id="ARBA00023015"/>
    </source>
</evidence>
<gene>
    <name evidence="5" type="ORF">ACFWJN_26855</name>
</gene>
<dbReference type="InterPro" id="IPR036390">
    <property type="entry name" value="WH_DNA-bd_sf"/>
</dbReference>
<dbReference type="PANTHER" id="PTHR42756:SF1">
    <property type="entry name" value="TRANSCRIPTIONAL REPRESSOR OF EMRAB OPERON"/>
    <property type="match status" value="1"/>
</dbReference>
<dbReference type="PRINTS" id="PR00598">
    <property type="entry name" value="HTHMARR"/>
</dbReference>
<dbReference type="EMBL" id="JBHXIJ010000260">
    <property type="protein sequence ID" value="MFD5102567.1"/>
    <property type="molecule type" value="Genomic_DNA"/>
</dbReference>
<dbReference type="RefSeq" id="WP_386719658.1">
    <property type="nucleotide sequence ID" value="NZ_JBHXIJ010000260.1"/>
</dbReference>
<dbReference type="Gene3D" id="1.10.10.10">
    <property type="entry name" value="Winged helix-like DNA-binding domain superfamily/Winged helix DNA-binding domain"/>
    <property type="match status" value="1"/>
</dbReference>
<reference evidence="5 6" key="1">
    <citation type="submission" date="2024-09" db="EMBL/GenBank/DDBJ databases">
        <title>The Natural Products Discovery Center: Release of the First 8490 Sequenced Strains for Exploring Actinobacteria Biosynthetic Diversity.</title>
        <authorList>
            <person name="Kalkreuter E."/>
            <person name="Kautsar S.A."/>
            <person name="Yang D."/>
            <person name="Bader C.D."/>
            <person name="Teijaro C.N."/>
            <person name="Fluegel L."/>
            <person name="Davis C.M."/>
            <person name="Simpson J.R."/>
            <person name="Lauterbach L."/>
            <person name="Steele A.D."/>
            <person name="Gui C."/>
            <person name="Meng S."/>
            <person name="Li G."/>
            <person name="Viehrig K."/>
            <person name="Ye F."/>
            <person name="Su P."/>
            <person name="Kiefer A.F."/>
            <person name="Nichols A."/>
            <person name="Cepeda A.J."/>
            <person name="Yan W."/>
            <person name="Fan B."/>
            <person name="Jiang Y."/>
            <person name="Adhikari A."/>
            <person name="Zheng C.-J."/>
            <person name="Schuster L."/>
            <person name="Cowan T.M."/>
            <person name="Smanski M.J."/>
            <person name="Chevrette M.G."/>
            <person name="De Carvalho L.P.S."/>
            <person name="Shen B."/>
        </authorList>
    </citation>
    <scope>NUCLEOTIDE SEQUENCE [LARGE SCALE GENOMIC DNA]</scope>
    <source>
        <strain evidence="5 6">NPDC058348</strain>
    </source>
</reference>
<keyword evidence="2" id="KW-0238">DNA-binding</keyword>
<protein>
    <submittedName>
        <fullName evidence="5">MarR family winged helix-turn-helix transcriptional regulator</fullName>
    </submittedName>
</protein>
<comment type="caution">
    <text evidence="5">The sequence shown here is derived from an EMBL/GenBank/DDBJ whole genome shotgun (WGS) entry which is preliminary data.</text>
</comment>
<keyword evidence="3" id="KW-0804">Transcription</keyword>
<dbReference type="SUPFAM" id="SSF46785">
    <property type="entry name" value="Winged helix' DNA-binding domain"/>
    <property type="match status" value="1"/>
</dbReference>
<proteinExistence type="predicted"/>
<evidence type="ECO:0000259" key="4">
    <source>
        <dbReference type="PROSITE" id="PS50995"/>
    </source>
</evidence>